<dbReference type="RefSeq" id="WP_092520741.1">
    <property type="nucleotide sequence ID" value="NZ_FNKO01000001.1"/>
</dbReference>
<dbReference type="PRINTS" id="PR00598">
    <property type="entry name" value="HTHMARR"/>
</dbReference>
<accession>A0A1H0YIV2</accession>
<evidence type="ECO:0000259" key="4">
    <source>
        <dbReference type="PROSITE" id="PS50995"/>
    </source>
</evidence>
<proteinExistence type="predicted"/>
<dbReference type="PROSITE" id="PS01117">
    <property type="entry name" value="HTH_MARR_1"/>
    <property type="match status" value="1"/>
</dbReference>
<dbReference type="InterPro" id="IPR039422">
    <property type="entry name" value="MarR/SlyA-like"/>
</dbReference>
<dbReference type="GO" id="GO:0003677">
    <property type="term" value="F:DNA binding"/>
    <property type="evidence" value="ECO:0007669"/>
    <property type="project" value="UniProtKB-KW"/>
</dbReference>
<protein>
    <submittedName>
        <fullName evidence="5">DNA-binding transcriptional regulator, MarR family</fullName>
    </submittedName>
</protein>
<keyword evidence="3" id="KW-0804">Transcription</keyword>
<evidence type="ECO:0000256" key="2">
    <source>
        <dbReference type="ARBA" id="ARBA00023125"/>
    </source>
</evidence>
<dbReference type="SMART" id="SM00347">
    <property type="entry name" value="HTH_MARR"/>
    <property type="match status" value="1"/>
</dbReference>
<dbReference type="PANTHER" id="PTHR33164:SF104">
    <property type="entry name" value="TRANSCRIPTIONAL REGULATORY PROTEIN"/>
    <property type="match status" value="1"/>
</dbReference>
<keyword evidence="6" id="KW-1185">Reference proteome</keyword>
<organism evidence="5 6">
    <name type="scientific">Actinopolyspora saharensis</name>
    <dbReference type="NCBI Taxonomy" id="995062"/>
    <lineage>
        <taxon>Bacteria</taxon>
        <taxon>Bacillati</taxon>
        <taxon>Actinomycetota</taxon>
        <taxon>Actinomycetes</taxon>
        <taxon>Actinopolysporales</taxon>
        <taxon>Actinopolysporaceae</taxon>
        <taxon>Actinopolyspora</taxon>
    </lineage>
</organism>
<dbReference type="Gene3D" id="1.10.10.10">
    <property type="entry name" value="Winged helix-like DNA-binding domain superfamily/Winged helix DNA-binding domain"/>
    <property type="match status" value="1"/>
</dbReference>
<evidence type="ECO:0000256" key="3">
    <source>
        <dbReference type="ARBA" id="ARBA00023163"/>
    </source>
</evidence>
<dbReference type="AlphaFoldDB" id="A0A1H0YIV2"/>
<keyword evidence="2 5" id="KW-0238">DNA-binding</keyword>
<dbReference type="SUPFAM" id="SSF46785">
    <property type="entry name" value="Winged helix' DNA-binding domain"/>
    <property type="match status" value="1"/>
</dbReference>
<dbReference type="InterPro" id="IPR036388">
    <property type="entry name" value="WH-like_DNA-bd_sf"/>
</dbReference>
<evidence type="ECO:0000313" key="6">
    <source>
        <dbReference type="Proteomes" id="UP000199301"/>
    </source>
</evidence>
<dbReference type="PANTHER" id="PTHR33164">
    <property type="entry name" value="TRANSCRIPTIONAL REGULATOR, MARR FAMILY"/>
    <property type="match status" value="1"/>
</dbReference>
<reference evidence="6" key="1">
    <citation type="submission" date="2016-10" db="EMBL/GenBank/DDBJ databases">
        <authorList>
            <person name="Varghese N."/>
            <person name="Submissions S."/>
        </authorList>
    </citation>
    <scope>NUCLEOTIDE SEQUENCE [LARGE SCALE GENOMIC DNA]</scope>
    <source>
        <strain evidence="6">DSM 45459</strain>
    </source>
</reference>
<dbReference type="InterPro" id="IPR000835">
    <property type="entry name" value="HTH_MarR-typ"/>
</dbReference>
<name>A0A1H0YIV2_9ACTN</name>
<dbReference type="GO" id="GO:0003700">
    <property type="term" value="F:DNA-binding transcription factor activity"/>
    <property type="evidence" value="ECO:0007669"/>
    <property type="project" value="InterPro"/>
</dbReference>
<dbReference type="STRING" id="995062.SAMN04489718_0485"/>
<sequence length="170" mass="19127">MSDNVDLVLRQWQSERPDLDASPMGVVGRIQRAARLLERGLRDHFATHDLQLWEFDILATLRRSGPPYRLTAGALVDTSMVTSGAITNRIDRLAAKGLVTREVDPDNRRSVFVTLSDQGRKLVDDIVDDHVRNERELLGALDQNDQDRLADLLRTLLTGLDDVPEPHSEP</sequence>
<gene>
    <name evidence="5" type="ORF">SAMN04489718_0485</name>
</gene>
<keyword evidence="1" id="KW-0805">Transcription regulation</keyword>
<feature type="domain" description="HTH marR-type" evidence="4">
    <location>
        <begin position="23"/>
        <end position="158"/>
    </location>
</feature>
<dbReference type="OrthoDB" id="3237509at2"/>
<dbReference type="Proteomes" id="UP000199301">
    <property type="component" value="Unassembled WGS sequence"/>
</dbReference>
<dbReference type="InterPro" id="IPR023187">
    <property type="entry name" value="Tscrpt_reg_MarR-type_CS"/>
</dbReference>
<dbReference type="EMBL" id="FNKO01000001">
    <property type="protein sequence ID" value="SDQ15013.1"/>
    <property type="molecule type" value="Genomic_DNA"/>
</dbReference>
<dbReference type="GO" id="GO:0006950">
    <property type="term" value="P:response to stress"/>
    <property type="evidence" value="ECO:0007669"/>
    <property type="project" value="TreeGrafter"/>
</dbReference>
<dbReference type="PROSITE" id="PS50995">
    <property type="entry name" value="HTH_MARR_2"/>
    <property type="match status" value="1"/>
</dbReference>
<dbReference type="Pfam" id="PF12802">
    <property type="entry name" value="MarR_2"/>
    <property type="match status" value="1"/>
</dbReference>
<dbReference type="InterPro" id="IPR036390">
    <property type="entry name" value="WH_DNA-bd_sf"/>
</dbReference>
<evidence type="ECO:0000313" key="5">
    <source>
        <dbReference type="EMBL" id="SDQ15013.1"/>
    </source>
</evidence>
<evidence type="ECO:0000256" key="1">
    <source>
        <dbReference type="ARBA" id="ARBA00023015"/>
    </source>
</evidence>